<keyword evidence="1" id="KW-0732">Signal</keyword>
<feature type="domain" description="SGNH hydrolase-type esterase" evidence="2">
    <location>
        <begin position="59"/>
        <end position="225"/>
    </location>
</feature>
<proteinExistence type="predicted"/>
<gene>
    <name evidence="3" type="ORF">ACFPN2_29690</name>
</gene>
<keyword evidence="4" id="KW-1185">Reference proteome</keyword>
<evidence type="ECO:0000313" key="4">
    <source>
        <dbReference type="Proteomes" id="UP001595904"/>
    </source>
</evidence>
<accession>A0ABV8T3J1</accession>
<organism evidence="3 4">
    <name type="scientific">Steroidobacter flavus</name>
    <dbReference type="NCBI Taxonomy" id="1842136"/>
    <lineage>
        <taxon>Bacteria</taxon>
        <taxon>Pseudomonadati</taxon>
        <taxon>Pseudomonadota</taxon>
        <taxon>Gammaproteobacteria</taxon>
        <taxon>Steroidobacterales</taxon>
        <taxon>Steroidobacteraceae</taxon>
        <taxon>Steroidobacter</taxon>
    </lineage>
</organism>
<name>A0ABV8T3J1_9GAMM</name>
<dbReference type="InterPro" id="IPR051532">
    <property type="entry name" value="Ester_Hydrolysis_Enzymes"/>
</dbReference>
<dbReference type="PROSITE" id="PS51257">
    <property type="entry name" value="PROKAR_LIPOPROTEIN"/>
    <property type="match status" value="1"/>
</dbReference>
<dbReference type="Gene3D" id="3.40.50.1110">
    <property type="entry name" value="SGNH hydrolase"/>
    <property type="match status" value="1"/>
</dbReference>
<reference evidence="4" key="1">
    <citation type="journal article" date="2019" name="Int. J. Syst. Evol. Microbiol.">
        <title>The Global Catalogue of Microorganisms (GCM) 10K type strain sequencing project: providing services to taxonomists for standard genome sequencing and annotation.</title>
        <authorList>
            <consortium name="The Broad Institute Genomics Platform"/>
            <consortium name="The Broad Institute Genome Sequencing Center for Infectious Disease"/>
            <person name="Wu L."/>
            <person name="Ma J."/>
        </authorList>
    </citation>
    <scope>NUCLEOTIDE SEQUENCE [LARGE SCALE GENOMIC DNA]</scope>
    <source>
        <strain evidence="4">CGMCC 1.10759</strain>
    </source>
</reference>
<dbReference type="Pfam" id="PF13472">
    <property type="entry name" value="Lipase_GDSL_2"/>
    <property type="match status" value="1"/>
</dbReference>
<sequence length="235" mass="26010">MYHLPARIHRLRALCSALTYVLLALACPARASVNASAFFQKNLVIVGASYAEEWHTPLLPGYTVINNAICGQITSDIRAHFERDVIELKPDLVLIWGHNNDVIRSTAENMALTEQKAEENFQAMVEQARAAGITPILVTEVTLPIPDTITEKLMAVAGRLLGKTDYRVQKNTAIKALNAWLRDYAQAQNIKLLDLEKALASGNGTRKAEYARQDHSHITPAGYEAITQYVVAQMT</sequence>
<dbReference type="PANTHER" id="PTHR30383">
    <property type="entry name" value="THIOESTERASE 1/PROTEASE 1/LYSOPHOSPHOLIPASE L1"/>
    <property type="match status" value="1"/>
</dbReference>
<evidence type="ECO:0000313" key="3">
    <source>
        <dbReference type="EMBL" id="MFC4313289.1"/>
    </source>
</evidence>
<feature type="signal peptide" evidence="1">
    <location>
        <begin position="1"/>
        <end position="31"/>
    </location>
</feature>
<feature type="chain" id="PRO_5046045411" evidence="1">
    <location>
        <begin position="32"/>
        <end position="235"/>
    </location>
</feature>
<dbReference type="SUPFAM" id="SSF52266">
    <property type="entry name" value="SGNH hydrolase"/>
    <property type="match status" value="1"/>
</dbReference>
<dbReference type="EMBL" id="JBHSDU010000015">
    <property type="protein sequence ID" value="MFC4313289.1"/>
    <property type="molecule type" value="Genomic_DNA"/>
</dbReference>
<protein>
    <submittedName>
        <fullName evidence="3">GDSL-type esterase/lipase family protein</fullName>
    </submittedName>
</protein>
<dbReference type="InterPro" id="IPR036514">
    <property type="entry name" value="SGNH_hydro_sf"/>
</dbReference>
<dbReference type="InterPro" id="IPR013830">
    <property type="entry name" value="SGNH_hydro"/>
</dbReference>
<evidence type="ECO:0000259" key="2">
    <source>
        <dbReference type="Pfam" id="PF13472"/>
    </source>
</evidence>
<dbReference type="Proteomes" id="UP001595904">
    <property type="component" value="Unassembled WGS sequence"/>
</dbReference>
<comment type="caution">
    <text evidence="3">The sequence shown here is derived from an EMBL/GenBank/DDBJ whole genome shotgun (WGS) entry which is preliminary data.</text>
</comment>
<evidence type="ECO:0000256" key="1">
    <source>
        <dbReference type="SAM" id="SignalP"/>
    </source>
</evidence>
<dbReference type="RefSeq" id="WP_380603470.1">
    <property type="nucleotide sequence ID" value="NZ_JBHSDU010000015.1"/>
</dbReference>